<accession>A0A072U3D0</accession>
<dbReference type="AlphaFoldDB" id="A0A072U3D0"/>
<feature type="region of interest" description="Disordered" evidence="1">
    <location>
        <begin position="130"/>
        <end position="205"/>
    </location>
</feature>
<feature type="compositionally biased region" description="Basic residues" evidence="1">
    <location>
        <begin position="163"/>
        <end position="173"/>
    </location>
</feature>
<name>A0A072U3D0_MEDTR</name>
<protein>
    <submittedName>
        <fullName evidence="2 3">Uncharacterized protein</fullName>
    </submittedName>
</protein>
<organism evidence="2 4">
    <name type="scientific">Medicago truncatula</name>
    <name type="common">Barrel medic</name>
    <name type="synonym">Medicago tribuloides</name>
    <dbReference type="NCBI Taxonomy" id="3880"/>
    <lineage>
        <taxon>Eukaryota</taxon>
        <taxon>Viridiplantae</taxon>
        <taxon>Streptophyta</taxon>
        <taxon>Embryophyta</taxon>
        <taxon>Tracheophyta</taxon>
        <taxon>Spermatophyta</taxon>
        <taxon>Magnoliopsida</taxon>
        <taxon>eudicotyledons</taxon>
        <taxon>Gunneridae</taxon>
        <taxon>Pentapetalae</taxon>
        <taxon>rosids</taxon>
        <taxon>fabids</taxon>
        <taxon>Fabales</taxon>
        <taxon>Fabaceae</taxon>
        <taxon>Papilionoideae</taxon>
        <taxon>50 kb inversion clade</taxon>
        <taxon>NPAAA clade</taxon>
        <taxon>Hologalegina</taxon>
        <taxon>IRL clade</taxon>
        <taxon>Trifolieae</taxon>
        <taxon>Medicago</taxon>
    </lineage>
</organism>
<feature type="compositionally biased region" description="Basic and acidic residues" evidence="1">
    <location>
        <begin position="147"/>
        <end position="160"/>
    </location>
</feature>
<keyword evidence="4" id="KW-1185">Reference proteome</keyword>
<dbReference type="EnsemblPlants" id="KEH24234">
    <property type="protein sequence ID" value="KEH24234"/>
    <property type="gene ID" value="MTR_7g106160"/>
</dbReference>
<dbReference type="Proteomes" id="UP000002051">
    <property type="component" value="Unassembled WGS sequence"/>
</dbReference>
<reference evidence="2 4" key="1">
    <citation type="journal article" date="2011" name="Nature">
        <title>The Medicago genome provides insight into the evolution of rhizobial symbioses.</title>
        <authorList>
            <person name="Young N.D."/>
            <person name="Debelle F."/>
            <person name="Oldroyd G.E."/>
            <person name="Geurts R."/>
            <person name="Cannon S.B."/>
            <person name="Udvardi M.K."/>
            <person name="Benedito V.A."/>
            <person name="Mayer K.F."/>
            <person name="Gouzy J."/>
            <person name="Schoof H."/>
            <person name="Van de Peer Y."/>
            <person name="Proost S."/>
            <person name="Cook D.R."/>
            <person name="Meyers B.C."/>
            <person name="Spannagl M."/>
            <person name="Cheung F."/>
            <person name="De Mita S."/>
            <person name="Krishnakumar V."/>
            <person name="Gundlach H."/>
            <person name="Zhou S."/>
            <person name="Mudge J."/>
            <person name="Bharti A.K."/>
            <person name="Murray J.D."/>
            <person name="Naoumkina M.A."/>
            <person name="Rosen B."/>
            <person name="Silverstein K.A."/>
            <person name="Tang H."/>
            <person name="Rombauts S."/>
            <person name="Zhao P.X."/>
            <person name="Zhou P."/>
            <person name="Barbe V."/>
            <person name="Bardou P."/>
            <person name="Bechner M."/>
            <person name="Bellec A."/>
            <person name="Berger A."/>
            <person name="Berges H."/>
            <person name="Bidwell S."/>
            <person name="Bisseling T."/>
            <person name="Choisne N."/>
            <person name="Couloux A."/>
            <person name="Denny R."/>
            <person name="Deshpande S."/>
            <person name="Dai X."/>
            <person name="Doyle J.J."/>
            <person name="Dudez A.M."/>
            <person name="Farmer A.D."/>
            <person name="Fouteau S."/>
            <person name="Franken C."/>
            <person name="Gibelin C."/>
            <person name="Gish J."/>
            <person name="Goldstein S."/>
            <person name="Gonzalez A.J."/>
            <person name="Green P.J."/>
            <person name="Hallab A."/>
            <person name="Hartog M."/>
            <person name="Hua A."/>
            <person name="Humphray S.J."/>
            <person name="Jeong D.H."/>
            <person name="Jing Y."/>
            <person name="Jocker A."/>
            <person name="Kenton S.M."/>
            <person name="Kim D.J."/>
            <person name="Klee K."/>
            <person name="Lai H."/>
            <person name="Lang C."/>
            <person name="Lin S."/>
            <person name="Macmil S.L."/>
            <person name="Magdelenat G."/>
            <person name="Matthews L."/>
            <person name="McCorrison J."/>
            <person name="Monaghan E.L."/>
            <person name="Mun J.H."/>
            <person name="Najar F.Z."/>
            <person name="Nicholson C."/>
            <person name="Noirot C."/>
            <person name="O'Bleness M."/>
            <person name="Paule C.R."/>
            <person name="Poulain J."/>
            <person name="Prion F."/>
            <person name="Qin B."/>
            <person name="Qu C."/>
            <person name="Retzel E.F."/>
            <person name="Riddle C."/>
            <person name="Sallet E."/>
            <person name="Samain S."/>
            <person name="Samson N."/>
            <person name="Sanders I."/>
            <person name="Saurat O."/>
            <person name="Scarpelli C."/>
            <person name="Schiex T."/>
            <person name="Segurens B."/>
            <person name="Severin A.J."/>
            <person name="Sherrier D.J."/>
            <person name="Shi R."/>
            <person name="Sims S."/>
            <person name="Singer S.R."/>
            <person name="Sinharoy S."/>
            <person name="Sterck L."/>
            <person name="Viollet A."/>
            <person name="Wang B.B."/>
            <person name="Wang K."/>
            <person name="Wang M."/>
            <person name="Wang X."/>
            <person name="Warfsmann J."/>
            <person name="Weissenbach J."/>
            <person name="White D.D."/>
            <person name="White J.D."/>
            <person name="Wiley G.B."/>
            <person name="Wincker P."/>
            <person name="Xing Y."/>
            <person name="Yang L."/>
            <person name="Yao Z."/>
            <person name="Ying F."/>
            <person name="Zhai J."/>
            <person name="Zhou L."/>
            <person name="Zuber A."/>
            <person name="Denarie J."/>
            <person name="Dixon R.A."/>
            <person name="May G.D."/>
            <person name="Schwartz D.C."/>
            <person name="Rogers J."/>
            <person name="Quetier F."/>
            <person name="Town C.D."/>
            <person name="Roe B.A."/>
        </authorList>
    </citation>
    <scope>NUCLEOTIDE SEQUENCE [LARGE SCALE GENOMIC DNA]</scope>
    <source>
        <strain evidence="2">A17</strain>
        <strain evidence="3 4">cv. Jemalong A17</strain>
    </source>
</reference>
<reference evidence="2 4" key="2">
    <citation type="journal article" date="2014" name="BMC Genomics">
        <title>An improved genome release (version Mt4.0) for the model legume Medicago truncatula.</title>
        <authorList>
            <person name="Tang H."/>
            <person name="Krishnakumar V."/>
            <person name="Bidwell S."/>
            <person name="Rosen B."/>
            <person name="Chan A."/>
            <person name="Zhou S."/>
            <person name="Gentzbittel L."/>
            <person name="Childs K.L."/>
            <person name="Yandell M."/>
            <person name="Gundlach H."/>
            <person name="Mayer K.F."/>
            <person name="Schwartz D.C."/>
            <person name="Town C.D."/>
        </authorList>
    </citation>
    <scope>GENOME REANNOTATION</scope>
    <source>
        <strain evidence="2">A17</strain>
        <strain evidence="3 4">cv. Jemalong A17</strain>
    </source>
</reference>
<proteinExistence type="predicted"/>
<evidence type="ECO:0000313" key="2">
    <source>
        <dbReference type="EMBL" id="KEH24234.1"/>
    </source>
</evidence>
<evidence type="ECO:0000256" key="1">
    <source>
        <dbReference type="SAM" id="MobiDB-lite"/>
    </source>
</evidence>
<reference evidence="3" key="3">
    <citation type="submission" date="2015-04" db="UniProtKB">
        <authorList>
            <consortium name="EnsemblPlants"/>
        </authorList>
    </citation>
    <scope>IDENTIFICATION</scope>
    <source>
        <strain evidence="3">cv. Jemalong A17</strain>
    </source>
</reference>
<dbReference type="EMBL" id="CM001223">
    <property type="protein sequence ID" value="KEH24234.1"/>
    <property type="molecule type" value="Genomic_DNA"/>
</dbReference>
<evidence type="ECO:0000313" key="4">
    <source>
        <dbReference type="Proteomes" id="UP000002051"/>
    </source>
</evidence>
<feature type="region of interest" description="Disordered" evidence="1">
    <location>
        <begin position="1"/>
        <end position="23"/>
    </location>
</feature>
<evidence type="ECO:0000313" key="3">
    <source>
        <dbReference type="EnsemblPlants" id="KEH24234"/>
    </source>
</evidence>
<gene>
    <name evidence="2" type="ordered locus">MTR_7g106160</name>
</gene>
<dbReference type="HOGENOM" id="CLU_1339328_0_0_1"/>
<sequence length="205" mass="22750">MAGRPLPSPSARRPLVTPASYDKVKGKGAKNWASKCSRPNAEVPIPFPNQFPTSVAGFQRPYAPFQVRPYEYQCARPTALPQDNIFFLIDAWFKAQLSQPGLGSRGTGVFHAPRELLEYNRTNCSNIKETMTKQGGDDHGCSYQNESNKDNNKNAVHEGSTKAQKRKKKKGSKGKNGGSVKVKKEEECYDPSLPAGINLPMEWTY</sequence>